<reference evidence="2" key="1">
    <citation type="submission" date="2014-06" db="EMBL/GenBank/DDBJ databases">
        <authorList>
            <person name="Le Roux Frederique"/>
        </authorList>
    </citation>
    <scope>NUCLEOTIDE SEQUENCE [LARGE SCALE GENOMIC DNA]</scope>
    <source>
        <strain evidence="2">J5-5</strain>
    </source>
</reference>
<dbReference type="Proteomes" id="UP000049495">
    <property type="component" value="Unassembled WGS sequence"/>
</dbReference>
<gene>
    <name evidence="1" type="ORF">VCR5J5_730026</name>
</gene>
<organism evidence="1 2">
    <name type="scientific">Vibrio crassostreae</name>
    <dbReference type="NCBI Taxonomy" id="246167"/>
    <lineage>
        <taxon>Bacteria</taxon>
        <taxon>Pseudomonadati</taxon>
        <taxon>Pseudomonadota</taxon>
        <taxon>Gammaproteobacteria</taxon>
        <taxon>Vibrionales</taxon>
        <taxon>Vibrionaceae</taxon>
        <taxon>Vibrio</taxon>
    </lineage>
</organism>
<dbReference type="AlphaFoldDB" id="A0A822MZP9"/>
<evidence type="ECO:0000313" key="2">
    <source>
        <dbReference type="Proteomes" id="UP000049495"/>
    </source>
</evidence>
<comment type="caution">
    <text evidence="1">The sequence shown here is derived from an EMBL/GenBank/DDBJ whole genome shotgun (WGS) entry which is preliminary data.</text>
</comment>
<name>A0A822MZP9_9VIBR</name>
<evidence type="ECO:0000313" key="1">
    <source>
        <dbReference type="EMBL" id="CDT60029.1"/>
    </source>
</evidence>
<dbReference type="EMBL" id="CCJV01000137">
    <property type="protein sequence ID" value="CDT60029.1"/>
    <property type="molecule type" value="Genomic_DNA"/>
</dbReference>
<proteinExistence type="predicted"/>
<accession>A0A822MZP9</accession>
<sequence>MRTKVNNSENTNKQLKIKDNFTDRADDQRSFLDLALWKRMLMAFYS</sequence>
<protein>
    <submittedName>
        <fullName evidence="1">Uncharacterized protein</fullName>
    </submittedName>
</protein>